<accession>A0A7Z0EEF0</accession>
<dbReference type="EMBL" id="JACCFM010000001">
    <property type="protein sequence ID" value="NYJ20040.1"/>
    <property type="molecule type" value="Genomic_DNA"/>
</dbReference>
<dbReference type="SUPFAM" id="SSF51735">
    <property type="entry name" value="NAD(P)-binding Rossmann-fold domains"/>
    <property type="match status" value="1"/>
</dbReference>
<organism evidence="2 3">
    <name type="scientific">Glaciibacter psychrotolerans</name>
    <dbReference type="NCBI Taxonomy" id="670054"/>
    <lineage>
        <taxon>Bacteria</taxon>
        <taxon>Bacillati</taxon>
        <taxon>Actinomycetota</taxon>
        <taxon>Actinomycetes</taxon>
        <taxon>Micrococcales</taxon>
        <taxon>Microbacteriaceae</taxon>
        <taxon>Glaciibacter</taxon>
    </lineage>
</organism>
<keyword evidence="3" id="KW-1185">Reference proteome</keyword>
<name>A0A7Z0EEF0_9MICO</name>
<dbReference type="AlphaFoldDB" id="A0A7Z0EEF0"/>
<evidence type="ECO:0000313" key="2">
    <source>
        <dbReference type="EMBL" id="NYJ20040.1"/>
    </source>
</evidence>
<protein>
    <submittedName>
        <fullName evidence="2">Nucleoside-diphosphate-sugar epimerase</fullName>
    </submittedName>
</protein>
<reference evidence="2 3" key="1">
    <citation type="submission" date="2020-07" db="EMBL/GenBank/DDBJ databases">
        <title>Sequencing the genomes of 1000 actinobacteria strains.</title>
        <authorList>
            <person name="Klenk H.-P."/>
        </authorList>
    </citation>
    <scope>NUCLEOTIDE SEQUENCE [LARGE SCALE GENOMIC DNA]</scope>
    <source>
        <strain evidence="2 3">LI1</strain>
    </source>
</reference>
<sequence>MTEHLVVGAGMIGRPVAERLAARGDSVTVATRSGSSVTSARPLSLDASDATEFSRAAEGAATIFLCTNPSYTKWATEWPPIFAAAVTAASATGARLVTMGNLYSYGSPSGPMTEHSAETTTEKKGLIRKAGWALAHAATERGEITAVEVRASDYFGPGSVGAAHLGTAFFTAILASRTARGVGSSALPHSWSYLPDIASTLIAAADYTGEWGRIWHVPSATWSRNQIVDQLNSRYGTHGKSADYPQWVLRSLGVFSPMMREVWASSYQLTVPYVIDATETERMLGVHATPWDEALATTADSYRAAISPLR</sequence>
<dbReference type="Gene3D" id="3.40.50.720">
    <property type="entry name" value="NAD(P)-binding Rossmann-like Domain"/>
    <property type="match status" value="1"/>
</dbReference>
<dbReference type="RefSeq" id="WP_179578710.1">
    <property type="nucleotide sequence ID" value="NZ_JACCFM010000001.1"/>
</dbReference>
<evidence type="ECO:0000259" key="1">
    <source>
        <dbReference type="Pfam" id="PF01370"/>
    </source>
</evidence>
<dbReference type="Pfam" id="PF01370">
    <property type="entry name" value="Epimerase"/>
    <property type="match status" value="1"/>
</dbReference>
<gene>
    <name evidence="2" type="ORF">HNR05_001831</name>
</gene>
<comment type="caution">
    <text evidence="2">The sequence shown here is derived from an EMBL/GenBank/DDBJ whole genome shotgun (WGS) entry which is preliminary data.</text>
</comment>
<proteinExistence type="predicted"/>
<feature type="domain" description="NAD-dependent epimerase/dehydratase" evidence="1">
    <location>
        <begin position="5"/>
        <end position="207"/>
    </location>
</feature>
<dbReference type="InterPro" id="IPR001509">
    <property type="entry name" value="Epimerase_deHydtase"/>
</dbReference>
<dbReference type="InterPro" id="IPR036291">
    <property type="entry name" value="NAD(P)-bd_dom_sf"/>
</dbReference>
<evidence type="ECO:0000313" key="3">
    <source>
        <dbReference type="Proteomes" id="UP000537260"/>
    </source>
</evidence>
<dbReference type="Proteomes" id="UP000537260">
    <property type="component" value="Unassembled WGS sequence"/>
</dbReference>